<keyword evidence="7" id="KW-0439">Lignin degradation</keyword>
<feature type="domain" description="4-O-methyl-glucuronoyl methylesterase-like" evidence="12">
    <location>
        <begin position="3138"/>
        <end position="3369"/>
    </location>
</feature>
<organism evidence="13 14">
    <name type="scientific">Coprinopsis cinerea (strain Okayama-7 / 130 / ATCC MYA-4618 / FGSC 9003)</name>
    <name type="common">Inky cap fungus</name>
    <name type="synonym">Hormographiella aspergillata</name>
    <dbReference type="NCBI Taxonomy" id="240176"/>
    <lineage>
        <taxon>Eukaryota</taxon>
        <taxon>Fungi</taxon>
        <taxon>Dikarya</taxon>
        <taxon>Basidiomycota</taxon>
        <taxon>Agaricomycotina</taxon>
        <taxon>Agaricomycetes</taxon>
        <taxon>Agaricomycetidae</taxon>
        <taxon>Agaricales</taxon>
        <taxon>Agaricineae</taxon>
        <taxon>Psathyrellaceae</taxon>
        <taxon>Coprinopsis</taxon>
    </lineage>
</organism>
<evidence type="ECO:0000256" key="7">
    <source>
        <dbReference type="ARBA" id="ARBA00023185"/>
    </source>
</evidence>
<dbReference type="GO" id="GO:0005576">
    <property type="term" value="C:extracellular region"/>
    <property type="evidence" value="ECO:0007669"/>
    <property type="project" value="UniProtKB-SubCell"/>
</dbReference>
<gene>
    <name evidence="13" type="ORF">CC1G_09360</name>
</gene>
<dbReference type="GO" id="GO:0046274">
    <property type="term" value="P:lignin catabolic process"/>
    <property type="evidence" value="ECO:0007669"/>
    <property type="project" value="UniProtKB-KW"/>
</dbReference>
<dbReference type="GO" id="GO:0052689">
    <property type="term" value="F:carboxylic ester hydrolase activity"/>
    <property type="evidence" value="ECO:0007669"/>
    <property type="project" value="UniProtKB-KW"/>
</dbReference>
<feature type="domain" description="4-O-methyl-glucuronoyl methylesterase-like" evidence="12">
    <location>
        <begin position="900"/>
        <end position="1130"/>
    </location>
</feature>
<feature type="chain" id="PRO_5002727086" description="(4-O-methyl)-D-glucuronate--lignin esterase" evidence="11">
    <location>
        <begin position="20"/>
        <end position="3438"/>
    </location>
</feature>
<evidence type="ECO:0000256" key="10">
    <source>
        <dbReference type="SAM" id="MobiDB-lite"/>
    </source>
</evidence>
<dbReference type="InParanoid" id="A8NB00"/>
<evidence type="ECO:0000256" key="3">
    <source>
        <dbReference type="ARBA" id="ARBA00022487"/>
    </source>
</evidence>
<evidence type="ECO:0000256" key="5">
    <source>
        <dbReference type="ARBA" id="ARBA00022729"/>
    </source>
</evidence>
<proteinExistence type="inferred from homology"/>
<comment type="similarity">
    <text evidence="2">Belongs to the carbohydrate esterase 15 (CE15) family.</text>
</comment>
<sequence>MDALKRPLVALALALPVLASIGSWTVGGAHDWYGDSYTKNIPSHLAPLDVSSGSDSLVRRQQPPNCAPPANPTLAPVERLNNPFVFLDGRPVADDADWYCRRQEIATLFQRYELGTLPPNPASVSASLSGTTLTINVASSNATTSFEASIEYPQGGGDGPFPAIIALGGSSLPTPAGVAVISFNNREIAFDSGPIGRGQGKFYHLYGAYHPAGALMAWTWAVSRIIDGLALTPGARIDVGKLAVTGCSVAGKGALVAGAFEPRIALTIPVESGTGGAGCWRIADDIREGGGAIVTASELANTTTYYSTSFNAFATNIPTLPIDHHLLQALVAPRGLLILDNSQYSWLGPASVFGCSKTANGVYRALGIGDRLGVSIVGGHDHCVFPGQQYPEFQAYINKFLRGIDGENTNVLKSDVPNNGGFDEAKFVNWTIPQLVAPPPPPPPPEPGVCDAPLDLDLTTPIPRLNNPFVFLNGSDVSDTNDWYCRRQEISSLFQRWELGYLPPRPSSVTGTLSGNTLTISVTNEGRTISFTASITYPEGNGPFPAIIAVGGSTIPAPAQVAIITFNNRELAVDDGTRGQGKFYDLYGNNHSAGVLMAWAWGVSRVIDAISSVPNSRIDPGKLGVTGCSNNGKAALIAGAFEQRLALTIPVETGTGGAGCWRLADDLRENGVGLVTARDLVSTTSYYATAFTPFAENIPTLPFDHHLLASLVAPRGLLVLDNSQYPWLGPPSVYGCMVTANKVYQALGIRDRLGVSIVGGHDHCVFPGQQYPELQAFVNKFLRGSQNENTNFIKTDVPNNGGFDEDEWVDWEVPNLIPVVEPPPPPPPGVCDAPLELDLTANPTLNNPFVFVNGSKTVENTGDWYCRRQEIGSLVQRFELGYQPENATTTGSLSGNVLTVNVSHEGRSITFAATITYPTGNGPFAALIGIGGSTVPQAPEIATITFNNQEIAVDNGVQGRGQGKFYDLYGSNHSAGALLAWAWAVSRVIDALAATPNVRIDVGKLGVTGCSASGKAALVAGAFDPRLSLTIPVESGIGGAGCWRIADDIRAGGGAIVTAGELANTTSYFTPAFAALANNIPTLPFDHHLLAAMVAPRGLLVLDNSQYSWLGPPAVYGCMVTANKVYQALGIRDRLGVSIVGGHDHCVFPGQQYPEFQAFINKFLRGAVNENTNYIKTDVPNNGGFDEAKWVNWQVPNLVPVVEPPPPPPPQVCDAPAELDLTPVSRLNNPFAFVNGSKTVETSDDWFCRRQEISNLFQRLELGFIPGRPTTVSGSLSGNTLTINVGHEGRSISFTATITYPQGNGPFAAIIGIGGSTLPPPPEVAVINFNNQEIAVDSGTTRAQGKFYDLYGANRSAGSLAAWAWAVSRIVDAVSSTPNIRIDAGKLAVTGCSAAGKAALVAGAFEQRIALTLPVESGIGGAGCWRIADDLRNGGAAIVTAGELANTTAYFSRDFNPFAANIPTLPFDHHLLAALVAPRGLLVLDNSQYSWLGPQSVYGCMVTANKVFQALGIRDRLGVSIVGGHDHCVFPGQQYPEYQAFVNKFLRGITSENTNVIKTDQPNNGGWDEAKWVDWTVPNLAPGQPPVEPPPPPPPQVCDAPAELNLSAVDRLNNPFAFVNGSKNVEDVNDWYCRRQEIGSLFQRLELGYVPARPSTVTGSISGNALTVTVGHEGRTTSFTANITYPQGNGPFAAIIGIGGSSVPAPPEVAIITFNNQEIAVDNGVAGRGQGKFYDLYGTGHTAGTLVAWSWAVSRIIDALQSTQNSRIDAGKLAVTGCSAAGKAALVAGAFEQRLSLTIPVESGIGGAGCWRVAEELRRGGAAIVTAGELANTTSYYSRDFNPFAANINTLPFDHHLLAAMVAPRGLLVLDNSQFSWLGPQAVYGCMVTANKVYQALGIRDRLGVSIVGGHDHCVFPGQQYPEFQAFINKFLRGITSENTNVIKTDQPNNGGWNESRWVDWTVPTLVPGQPPTEPPVEPPPPPPPQVCDAPAELNLSAVDRLNNPFAFVNGSKNVEDVNDWYCRRQEIGNLFQRLELGYVPAQPSTVTGSLSGNSLTVTVGHEGRTTSFTANITYPQGNGPFAAIIGIGGSTVPNPPEVAVITFNNQEIAVDNGVAGRGQGKFYDLYGTGHTAGSLVAWSWAVSRIIDALQSTQNTRIDVGKLAVTGCSAAGKAALVAGAFEQRLSLTIPVESGIGGAGCWRVAEELRRGGAAIVTAGELANTTSYYSRDFNPFAANINTLPFDHHLLAAMVAPRGLLVLDNSQYSWLGPQSVYGCMVTANKVYQALGIRDRLGVSIVGGHDHCVFPGQQYPEFQAFINKFLRGITSENTNVIKTDQPNNGGWNESRWVDWTVPTLVPGQPPTEPPVEPPAPPPPQTCDAPAELNLTAVDRLNNPFAFINGSKTVTTADDWYCRRQEISNLFQRLELGYVPPRPATVTGSLSGNSLTINVGHEGRSTSFTANITYPQGNGPFAAIIGIGGSTVPAPPEVAIITFNNQEIAVDNGVAGRGQGKFYDLYGTGHTAGNLVAWSWAVSRIIDALQSTQNTRIDVGKIAVTGCSAAGKAALVAGAFEQRISLTIPVESGIGGAGCWRVAEELRRGGAAIVTAGELANSTSYYSRDFNPFANNVNTLPFDHHLLAAMVAPRGLLVLDNSQYSWLGPQSVYGCMVTANKVYQALGIRDRLGVSIVGGHDHCVFPGQQYPEFQAFINKFLRGITSENTNVIKTDQPNNGGWDESRWVNWQVPNLAPGQPPVDPPTPPTPGSCSAPQNITLTPNTRLNNPFSFVNGSKSVTTTDDWFCRRQELTDLFQRYQLGTLPGRPSTVTGSLSGNTLTVSVSNGGQSTSFTASINYPTGDGPFPAFIAIGGSTLPQPAAVAVITFNNQEIAVDNGAASRGQGKFYDVYGSNHPAGALVAWSWAVSRIIDALGAVQNSRIDLGKLGVTGCSAKWQGRSRRCQYSWLGPQAVYGSAVSASRVYRSLGIADRLGVSIVGGHDHCVFPGQQYPEYQAFVNKFLRGSLTENTNFIKTDVPNNGGFDEGRWIDWTLPTLAPGQPPTEPPTQPPTNPNVCAAPQNLTLTANTRLTSPFTFAGSTRAVTSTNDWFCRRQELTDLFQRYELGTIPSPPSSVTGSISNTTLTVNVSHNGRSTSFVASITYPTVGEAPFPAIIGIGGSALPTLPGIAVITFNAQEIAVDNGAAARGQGKFYDLYGSDHSAGVLAAWSWAVSRVIDAAGSTQNSRIDASKIAVTGCSGSGKAALVAGAFDQRISLTIPQESGTGGAGCWRIADELLRNGQGIVTAAELVNSTAYFARDFNPFASQVNNLPFDHHLLAALVAPRGLLVLDNTQYSWLGPQSVYGCMRTANKIYESLGIADRMGVSLVGGHDHCVFPGQQYPELNAFVNKFLRGSLNENTNVIKTDAPNNGGFDESRWVDWTTPRLS</sequence>
<evidence type="ECO:0000256" key="9">
    <source>
        <dbReference type="ARBA" id="ARBA00026105"/>
    </source>
</evidence>
<evidence type="ECO:0000256" key="2">
    <source>
        <dbReference type="ARBA" id="ARBA00010092"/>
    </source>
</evidence>
<dbReference type="ESTHER" id="copc7-a8nb00.10">
    <property type="family name" value="Glucuronoyl_esterase"/>
</dbReference>
<feature type="signal peptide" evidence="11">
    <location>
        <begin position="1"/>
        <end position="19"/>
    </location>
</feature>
<dbReference type="InterPro" id="IPR029058">
    <property type="entry name" value="AB_hydrolase_fold"/>
</dbReference>
<keyword evidence="6" id="KW-0378">Hydrolase</keyword>
<keyword evidence="3" id="KW-0719">Serine esterase</keyword>
<feature type="domain" description="4-O-methyl-glucuronoyl methylesterase-like" evidence="12">
    <location>
        <begin position="1668"/>
        <end position="1898"/>
    </location>
</feature>
<dbReference type="ESTHER" id="copc7-a8nb00.4">
    <property type="family name" value="Glucuronoyl_esterase"/>
</dbReference>
<dbReference type="VEuPathDB" id="FungiDB:CC1G_09360"/>
<dbReference type="Pfam" id="PF22244">
    <property type="entry name" value="GCE_fung"/>
    <property type="match status" value="9"/>
</dbReference>
<dbReference type="PANTHER" id="PTHR22946">
    <property type="entry name" value="DIENELACTONE HYDROLASE DOMAIN-CONTAINING PROTEIN-RELATED"/>
    <property type="match status" value="1"/>
</dbReference>
<evidence type="ECO:0000313" key="13">
    <source>
        <dbReference type="EMBL" id="EAU89778.2"/>
    </source>
</evidence>
<dbReference type="InterPro" id="IPR050261">
    <property type="entry name" value="FrsA_esterase"/>
</dbReference>
<comment type="caution">
    <text evidence="13">The sequence shown here is derived from an EMBL/GenBank/DDBJ whole genome shotgun (WGS) entry which is preliminary data.</text>
</comment>
<dbReference type="STRING" id="240176.A8NB00"/>
<dbReference type="HOGENOM" id="CLU_224914_0_0_1"/>
<evidence type="ECO:0000256" key="6">
    <source>
        <dbReference type="ARBA" id="ARBA00022801"/>
    </source>
</evidence>
<dbReference type="ESTHER" id="copc7-a8nb00.6">
    <property type="family name" value="Glucuronoyl_esterase"/>
</dbReference>
<name>A8NB00_COPC7</name>
<feature type="compositionally biased region" description="Pro residues" evidence="10">
    <location>
        <begin position="2359"/>
        <end position="2376"/>
    </location>
</feature>
<feature type="domain" description="4-O-methyl-glucuronoyl methylesterase-like" evidence="12">
    <location>
        <begin position="135"/>
        <end position="367"/>
    </location>
</feature>
<dbReference type="InterPro" id="IPR054579">
    <property type="entry name" value="GCE-like_dom"/>
</dbReference>
<dbReference type="ESTHER" id="copc7-a8nb00.7">
    <property type="family name" value="Glucuronoyl_esterase"/>
</dbReference>
<keyword evidence="4" id="KW-0964">Secreted</keyword>
<dbReference type="eggNOG" id="ENOG502QS8Y">
    <property type="taxonomic scope" value="Eukaryota"/>
</dbReference>
<dbReference type="KEGG" id="cci:CC1G_09360"/>
<evidence type="ECO:0000256" key="8">
    <source>
        <dbReference type="ARBA" id="ARBA00024511"/>
    </source>
</evidence>
<feature type="domain" description="4-O-methyl-glucuronoyl methylesterase-like" evidence="12">
    <location>
        <begin position="1283"/>
        <end position="1512"/>
    </location>
</feature>
<feature type="domain" description="4-O-methyl-glucuronoyl methylesterase-like" evidence="12">
    <location>
        <begin position="2448"/>
        <end position="2678"/>
    </location>
</feature>
<dbReference type="EMBL" id="AACS02000009">
    <property type="protein sequence ID" value="EAU89778.2"/>
    <property type="molecule type" value="Genomic_DNA"/>
</dbReference>
<dbReference type="EC" id="3.1.1.117" evidence="9"/>
<evidence type="ECO:0000256" key="1">
    <source>
        <dbReference type="ARBA" id="ARBA00004613"/>
    </source>
</evidence>
<evidence type="ECO:0000256" key="4">
    <source>
        <dbReference type="ARBA" id="ARBA00022525"/>
    </source>
</evidence>
<feature type="region of interest" description="Disordered" evidence="10">
    <location>
        <begin position="2358"/>
        <end position="2377"/>
    </location>
</feature>
<comment type="subcellular location">
    <subcellularLocation>
        <location evidence="1">Secreted</location>
    </subcellularLocation>
</comment>
<reference evidence="13 14" key="1">
    <citation type="journal article" date="2010" name="Proc. Natl. Acad. Sci. U.S.A.">
        <title>Insights into evolution of multicellular fungi from the assembled chromosomes of the mushroom Coprinopsis cinerea (Coprinus cinereus).</title>
        <authorList>
            <person name="Stajich J.E."/>
            <person name="Wilke S.K."/>
            <person name="Ahren D."/>
            <person name="Au C.H."/>
            <person name="Birren B.W."/>
            <person name="Borodovsky M."/>
            <person name="Burns C."/>
            <person name="Canback B."/>
            <person name="Casselton L.A."/>
            <person name="Cheng C.K."/>
            <person name="Deng J."/>
            <person name="Dietrich F.S."/>
            <person name="Fargo D.C."/>
            <person name="Farman M.L."/>
            <person name="Gathman A.C."/>
            <person name="Goldberg J."/>
            <person name="Guigo R."/>
            <person name="Hoegger P.J."/>
            <person name="Hooker J.B."/>
            <person name="Huggins A."/>
            <person name="James T.Y."/>
            <person name="Kamada T."/>
            <person name="Kilaru S."/>
            <person name="Kodira C."/>
            <person name="Kues U."/>
            <person name="Kupfer D."/>
            <person name="Kwan H.S."/>
            <person name="Lomsadze A."/>
            <person name="Li W."/>
            <person name="Lilly W.W."/>
            <person name="Ma L.J."/>
            <person name="Mackey A.J."/>
            <person name="Manning G."/>
            <person name="Martin F."/>
            <person name="Muraguchi H."/>
            <person name="Natvig D.O."/>
            <person name="Palmerini H."/>
            <person name="Ramesh M.A."/>
            <person name="Rehmeyer C.J."/>
            <person name="Roe B.A."/>
            <person name="Shenoy N."/>
            <person name="Stanke M."/>
            <person name="Ter-Hovhannisyan V."/>
            <person name="Tunlid A."/>
            <person name="Velagapudi R."/>
            <person name="Vision T.J."/>
            <person name="Zeng Q."/>
            <person name="Zolan M.E."/>
            <person name="Pukkila P.J."/>
        </authorList>
    </citation>
    <scope>NUCLEOTIDE SEQUENCE [LARGE SCALE GENOMIC DNA]</scope>
    <source>
        <strain evidence="14">Okayama-7 / 130 / ATCC MYA-4618 / FGSC 9003</strain>
    </source>
</reference>
<dbReference type="ESTHER" id="copc7-a8nb00.5">
    <property type="family name" value="Glucuronoyl_esterase"/>
</dbReference>
<dbReference type="Proteomes" id="UP000001861">
    <property type="component" value="Unassembled WGS sequence"/>
</dbReference>
<feature type="region of interest" description="Disordered" evidence="10">
    <location>
        <begin position="52"/>
        <end position="73"/>
    </location>
</feature>
<keyword evidence="5 11" id="KW-0732">Signal</keyword>
<dbReference type="RefSeq" id="XP_001832002.2">
    <property type="nucleotide sequence ID" value="XM_001831950.2"/>
</dbReference>
<evidence type="ECO:0000256" key="11">
    <source>
        <dbReference type="SAM" id="SignalP"/>
    </source>
</evidence>
<dbReference type="ESTHER" id="copc7-a8nb00.1">
    <property type="family name" value="Glucuronoyl_esterase"/>
</dbReference>
<dbReference type="Gene3D" id="3.40.50.1820">
    <property type="entry name" value="alpha/beta hydrolase"/>
    <property type="match status" value="10"/>
</dbReference>
<dbReference type="GeneID" id="6008483"/>
<dbReference type="OrthoDB" id="2822893at2759"/>
<dbReference type="ESTHER" id="copc7-a8nb00.3">
    <property type="family name" value="Glucuronoyl_esterase"/>
</dbReference>
<dbReference type="SUPFAM" id="SSF53474">
    <property type="entry name" value="alpha/beta-Hydrolases"/>
    <property type="match status" value="8"/>
</dbReference>
<keyword evidence="14" id="KW-1185">Reference proteome</keyword>
<feature type="domain" description="4-O-methyl-glucuronoyl methylesterase-like" evidence="12">
    <location>
        <begin position="2834"/>
        <end position="2946"/>
    </location>
</feature>
<evidence type="ECO:0000313" key="14">
    <source>
        <dbReference type="Proteomes" id="UP000001861"/>
    </source>
</evidence>
<dbReference type="ESTHER" id="copc7-a8nb00.2">
    <property type="family name" value="Glucuronoyl_esterase"/>
</dbReference>
<evidence type="ECO:0000259" key="12">
    <source>
        <dbReference type="Pfam" id="PF22244"/>
    </source>
</evidence>
<accession>A8NB00</accession>
<protein>
    <recommendedName>
        <fullName evidence="9">(4-O-methyl)-D-glucuronate--lignin esterase</fullName>
        <ecNumber evidence="9">3.1.1.117</ecNumber>
    </recommendedName>
</protein>
<feature type="domain" description="4-O-methyl-glucuronoyl methylesterase-like" evidence="12">
    <location>
        <begin position="520"/>
        <end position="748"/>
    </location>
</feature>
<feature type="domain" description="4-O-methyl-glucuronoyl methylesterase-like" evidence="12">
    <location>
        <begin position="2058"/>
        <end position="2288"/>
    </location>
</feature>
<comment type="catalytic activity">
    <reaction evidence="8">
        <text>a 4-O-methyl-alpha-D-glucuronosyl ester derivative + H2O = 4-O-methyl-alpha-D-glucuronate derivative + an alcohol + H(+)</text>
        <dbReference type="Rhea" id="RHEA:67452"/>
        <dbReference type="ChEBI" id="CHEBI:15377"/>
        <dbReference type="ChEBI" id="CHEBI:15378"/>
        <dbReference type="ChEBI" id="CHEBI:30879"/>
        <dbReference type="ChEBI" id="CHEBI:171667"/>
        <dbReference type="ChEBI" id="CHEBI:171668"/>
        <dbReference type="EC" id="3.1.1.117"/>
    </reaction>
    <physiologicalReaction direction="left-to-right" evidence="8">
        <dbReference type="Rhea" id="RHEA:67453"/>
    </physiologicalReaction>
</comment>